<feature type="transmembrane region" description="Helical" evidence="7">
    <location>
        <begin position="217"/>
        <end position="237"/>
    </location>
</feature>
<feature type="transmembrane region" description="Helical" evidence="7">
    <location>
        <begin position="36"/>
        <end position="60"/>
    </location>
</feature>
<dbReference type="EMBL" id="GL376634">
    <property type="status" value="NOT_ANNOTATED_CDS"/>
    <property type="molecule type" value="Genomic_DNA"/>
</dbReference>
<dbReference type="AlphaFoldDB" id="K3WA78"/>
<accession>K3WA78</accession>
<comment type="subcellular location">
    <subcellularLocation>
        <location evidence="1">Membrane</location>
        <topology evidence="1">Multi-pass membrane protein</topology>
    </subcellularLocation>
</comment>
<dbReference type="STRING" id="431595.K3WA78"/>
<evidence type="ECO:0000256" key="5">
    <source>
        <dbReference type="ARBA" id="ARBA00023136"/>
    </source>
</evidence>
<dbReference type="PANTHER" id="PTHR12246">
    <property type="entry name" value="PALMITOYLTRANSFERASE ZDHHC16"/>
    <property type="match status" value="1"/>
</dbReference>
<keyword evidence="2 7" id="KW-0808">Transferase</keyword>
<reference evidence="11" key="1">
    <citation type="journal article" date="2010" name="Genome Biol.">
        <title>Genome sequence of the necrotrophic plant pathogen Pythium ultimum reveals original pathogenicity mechanisms and effector repertoire.</title>
        <authorList>
            <person name="Levesque C.A."/>
            <person name="Brouwer H."/>
            <person name="Cano L."/>
            <person name="Hamilton J.P."/>
            <person name="Holt C."/>
            <person name="Huitema E."/>
            <person name="Raffaele S."/>
            <person name="Robideau G.P."/>
            <person name="Thines M."/>
            <person name="Win J."/>
            <person name="Zerillo M.M."/>
            <person name="Beakes G.W."/>
            <person name="Boore J.L."/>
            <person name="Busam D."/>
            <person name="Dumas B."/>
            <person name="Ferriera S."/>
            <person name="Fuerstenberg S.I."/>
            <person name="Gachon C.M."/>
            <person name="Gaulin E."/>
            <person name="Govers F."/>
            <person name="Grenville-Briggs L."/>
            <person name="Horner N."/>
            <person name="Hostetler J."/>
            <person name="Jiang R.H."/>
            <person name="Johnson J."/>
            <person name="Krajaejun T."/>
            <person name="Lin H."/>
            <person name="Meijer H.J."/>
            <person name="Moore B."/>
            <person name="Morris P."/>
            <person name="Phuntmart V."/>
            <person name="Puiu D."/>
            <person name="Shetty J."/>
            <person name="Stajich J.E."/>
            <person name="Tripathy S."/>
            <person name="Wawra S."/>
            <person name="van West P."/>
            <person name="Whitty B.R."/>
            <person name="Coutinho P.M."/>
            <person name="Henrissat B."/>
            <person name="Martin F."/>
            <person name="Thomas P.D."/>
            <person name="Tyler B.M."/>
            <person name="De Vries R.P."/>
            <person name="Kamoun S."/>
            <person name="Yandell M."/>
            <person name="Tisserat N."/>
            <person name="Buell C.R."/>
        </authorList>
    </citation>
    <scope>NUCLEOTIDE SEQUENCE</scope>
    <source>
        <strain evidence="11">DAOM:BR144</strain>
    </source>
</reference>
<dbReference type="InterPro" id="IPR001594">
    <property type="entry name" value="Palmitoyltrfase_DHHC"/>
</dbReference>
<keyword evidence="4 7" id="KW-1133">Transmembrane helix</keyword>
<evidence type="ECO:0000259" key="9">
    <source>
        <dbReference type="Pfam" id="PF01529"/>
    </source>
</evidence>
<keyword evidence="3 7" id="KW-0812">Transmembrane</keyword>
<dbReference type="GO" id="GO:0016020">
    <property type="term" value="C:membrane"/>
    <property type="evidence" value="ECO:0007669"/>
    <property type="project" value="UniProtKB-SubCell"/>
</dbReference>
<evidence type="ECO:0000256" key="8">
    <source>
        <dbReference type="SAM" id="MobiDB-lite"/>
    </source>
</evidence>
<evidence type="ECO:0000313" key="10">
    <source>
        <dbReference type="EnsemblProtists" id="PYU1_T001869"/>
    </source>
</evidence>
<feature type="transmembrane region" description="Helical" evidence="7">
    <location>
        <begin position="270"/>
        <end position="292"/>
    </location>
</feature>
<evidence type="ECO:0000256" key="4">
    <source>
        <dbReference type="ARBA" id="ARBA00022989"/>
    </source>
</evidence>
<proteinExistence type="inferred from homology"/>
<dbReference type="Pfam" id="PF01529">
    <property type="entry name" value="DHHC"/>
    <property type="match status" value="1"/>
</dbReference>
<feature type="transmembrane region" description="Helical" evidence="7">
    <location>
        <begin position="12"/>
        <end position="29"/>
    </location>
</feature>
<dbReference type="EC" id="2.3.1.225" evidence="7"/>
<dbReference type="InParanoid" id="K3WA78"/>
<dbReference type="OMA" id="QSTLGFC"/>
<dbReference type="eggNOG" id="KOG1313">
    <property type="taxonomic scope" value="Eukaryota"/>
</dbReference>
<keyword evidence="6 7" id="KW-0012">Acyltransferase</keyword>
<evidence type="ECO:0000256" key="2">
    <source>
        <dbReference type="ARBA" id="ARBA00022679"/>
    </source>
</evidence>
<feature type="domain" description="Palmitoyltransferase DHHC" evidence="9">
    <location>
        <begin position="173"/>
        <end position="307"/>
    </location>
</feature>
<dbReference type="InterPro" id="IPR039859">
    <property type="entry name" value="PFA4/ZDH16/20/ERF2-like"/>
</dbReference>
<comment type="domain">
    <text evidence="7">The DHHC domain is required for palmitoyltransferase activity.</text>
</comment>
<reference evidence="10" key="3">
    <citation type="submission" date="2015-02" db="UniProtKB">
        <authorList>
            <consortium name="EnsemblProtists"/>
        </authorList>
    </citation>
    <scope>IDENTIFICATION</scope>
    <source>
        <strain evidence="10">DAOM BR144</strain>
    </source>
</reference>
<evidence type="ECO:0000313" key="11">
    <source>
        <dbReference type="Proteomes" id="UP000019132"/>
    </source>
</evidence>
<protein>
    <recommendedName>
        <fullName evidence="7">Palmitoyltransferase</fullName>
        <ecNumber evidence="7">2.3.1.225</ecNumber>
    </recommendedName>
</protein>
<dbReference type="VEuPathDB" id="FungiDB:PYU1_G001867"/>
<reference evidence="11" key="2">
    <citation type="submission" date="2010-04" db="EMBL/GenBank/DDBJ databases">
        <authorList>
            <person name="Buell R."/>
            <person name="Hamilton J."/>
            <person name="Hostetler J."/>
        </authorList>
    </citation>
    <scope>NUCLEOTIDE SEQUENCE [LARGE SCALE GENOMIC DNA]</scope>
    <source>
        <strain evidence="11">DAOM:BR144</strain>
    </source>
</reference>
<evidence type="ECO:0000256" key="3">
    <source>
        <dbReference type="ARBA" id="ARBA00022692"/>
    </source>
</evidence>
<feature type="transmembrane region" description="Helical" evidence="7">
    <location>
        <begin position="66"/>
        <end position="89"/>
    </location>
</feature>
<name>K3WA78_GLOUD</name>
<organism evidence="10 11">
    <name type="scientific">Globisporangium ultimum (strain ATCC 200006 / CBS 805.95 / DAOM BR144)</name>
    <name type="common">Pythium ultimum</name>
    <dbReference type="NCBI Taxonomy" id="431595"/>
    <lineage>
        <taxon>Eukaryota</taxon>
        <taxon>Sar</taxon>
        <taxon>Stramenopiles</taxon>
        <taxon>Oomycota</taxon>
        <taxon>Peronosporomycetes</taxon>
        <taxon>Pythiales</taxon>
        <taxon>Pythiaceae</taxon>
        <taxon>Globisporangium</taxon>
    </lineage>
</organism>
<feature type="region of interest" description="Disordered" evidence="8">
    <location>
        <begin position="99"/>
        <end position="159"/>
    </location>
</feature>
<keyword evidence="11" id="KW-1185">Reference proteome</keyword>
<evidence type="ECO:0000256" key="1">
    <source>
        <dbReference type="ARBA" id="ARBA00004141"/>
    </source>
</evidence>
<comment type="catalytic activity">
    <reaction evidence="7">
        <text>L-cysteinyl-[protein] + hexadecanoyl-CoA = S-hexadecanoyl-L-cysteinyl-[protein] + CoA</text>
        <dbReference type="Rhea" id="RHEA:36683"/>
        <dbReference type="Rhea" id="RHEA-COMP:10131"/>
        <dbReference type="Rhea" id="RHEA-COMP:11032"/>
        <dbReference type="ChEBI" id="CHEBI:29950"/>
        <dbReference type="ChEBI" id="CHEBI:57287"/>
        <dbReference type="ChEBI" id="CHEBI:57379"/>
        <dbReference type="ChEBI" id="CHEBI:74151"/>
        <dbReference type="EC" id="2.3.1.225"/>
    </reaction>
</comment>
<keyword evidence="5 7" id="KW-0472">Membrane</keyword>
<dbReference type="HOGENOM" id="CLU_059476_0_0_1"/>
<dbReference type="EnsemblProtists" id="PYU1_T001869">
    <property type="protein sequence ID" value="PYU1_T001869"/>
    <property type="gene ID" value="PYU1_G001867"/>
</dbReference>
<sequence length="388" mass="43297">MGLHHHWRDPMQFLFLFVGLIGRSATLFMRVAGVAFVCLGMALILAISCVFAYAVVPVMADTTLQLVYHAFIVVFLVFNIYFNYALCIATDPGTVHKPSLSGVSPSADDSDDVEAQDDRSDVEDEDEGEGADDDASLLPRARHVNGGSSNTRQPPPRLQIFANPDARRDVSMTYCRTCRIFRPMRAHHCGVCNKCIDHLDHHCPWVNNCIGRDNYRYFVCFLFWLSIGCYYAAFMAYPSAYGELTETQFNKLMNLYNTTLLRHSRVAPVAYLQFAFCIAVSAGLAVSILGGWHMYLIATAQTSVEYQINRSSRNRRLNGGKVVSPYSAGSVHANWEMVFGKCHFKFLSLLPSTARPPQSSKKRPFMEPVVVYDPPTASSSAVMPDVIV</sequence>
<dbReference type="GO" id="GO:0019706">
    <property type="term" value="F:protein-cysteine S-palmitoyltransferase activity"/>
    <property type="evidence" value="ECO:0007669"/>
    <property type="project" value="UniProtKB-EC"/>
</dbReference>
<comment type="similarity">
    <text evidence="7">Belongs to the DHHC palmitoyltransferase family.</text>
</comment>
<evidence type="ECO:0000256" key="7">
    <source>
        <dbReference type="RuleBase" id="RU079119"/>
    </source>
</evidence>
<feature type="compositionally biased region" description="Acidic residues" evidence="8">
    <location>
        <begin position="108"/>
        <end position="135"/>
    </location>
</feature>
<evidence type="ECO:0000256" key="6">
    <source>
        <dbReference type="ARBA" id="ARBA00023315"/>
    </source>
</evidence>
<dbReference type="PROSITE" id="PS50216">
    <property type="entry name" value="DHHC"/>
    <property type="match status" value="1"/>
</dbReference>
<dbReference type="Proteomes" id="UP000019132">
    <property type="component" value="Unassembled WGS sequence"/>
</dbReference>